<geneLocation type="plasmid" evidence="3">
    <name>pl11822-2</name>
</geneLocation>
<keyword evidence="1" id="KW-1133">Transmembrane helix</keyword>
<organism evidence="2 3">
    <name type="scientific">Liquorilactobacillus hordei</name>
    <dbReference type="NCBI Taxonomy" id="468911"/>
    <lineage>
        <taxon>Bacteria</taxon>
        <taxon>Bacillati</taxon>
        <taxon>Bacillota</taxon>
        <taxon>Bacilli</taxon>
        <taxon>Lactobacillales</taxon>
        <taxon>Lactobacillaceae</taxon>
        <taxon>Liquorilactobacillus</taxon>
    </lineage>
</organism>
<dbReference type="AlphaFoldDB" id="A0A3Q8CL74"/>
<accession>A0A3Q8CL74</accession>
<keyword evidence="1" id="KW-0812">Transmembrane</keyword>
<gene>
    <name evidence="2" type="ORF">BSQ49_12300</name>
</gene>
<keyword evidence="1" id="KW-0472">Membrane</keyword>
<sequence length="73" mass="8799">MLYFNHRKKDYLKKIILHKEKATQYWKYWNDPNQVLIYGLIVAYFISMFNVVDFKSSGDKLRDKAKPVALLSR</sequence>
<feature type="transmembrane region" description="Helical" evidence="1">
    <location>
        <begin position="35"/>
        <end position="52"/>
    </location>
</feature>
<keyword evidence="2" id="KW-0614">Plasmid</keyword>
<reference evidence="2 3" key="1">
    <citation type="submission" date="2016-11" db="EMBL/GenBank/DDBJ databases">
        <title>Interaction between Lactobacillus species and yeast in water kefir.</title>
        <authorList>
            <person name="Behr J."/>
            <person name="Xu D."/>
            <person name="Vogel R.F."/>
        </authorList>
    </citation>
    <scope>NUCLEOTIDE SEQUENCE [LARGE SCALE GENOMIC DNA]</scope>
    <source>
        <strain evidence="2 3">TMW 1.1822</strain>
        <plasmid evidence="3">pl11822-2</plasmid>
    </source>
</reference>
<dbReference type="Proteomes" id="UP000314960">
    <property type="component" value="Plasmid pL11822-2"/>
</dbReference>
<protein>
    <submittedName>
        <fullName evidence="2">Uncharacterized protein</fullName>
    </submittedName>
</protein>
<evidence type="ECO:0000313" key="2">
    <source>
        <dbReference type="EMBL" id="AUJ31018.1"/>
    </source>
</evidence>
<name>A0A3Q8CL74_9LACO</name>
<proteinExistence type="predicted"/>
<evidence type="ECO:0000313" key="3">
    <source>
        <dbReference type="Proteomes" id="UP000314960"/>
    </source>
</evidence>
<evidence type="ECO:0000256" key="1">
    <source>
        <dbReference type="SAM" id="Phobius"/>
    </source>
</evidence>
<dbReference type="EMBL" id="CP018178">
    <property type="protein sequence ID" value="AUJ31018.1"/>
    <property type="molecule type" value="Genomic_DNA"/>
</dbReference>
<dbReference type="KEGG" id="lhw:BSQ49_12300"/>